<dbReference type="PATRIC" id="fig|1341156.4.peg.1115"/>
<dbReference type="Proteomes" id="UP000021369">
    <property type="component" value="Unassembled WGS sequence"/>
</dbReference>
<evidence type="ECO:0000313" key="2">
    <source>
        <dbReference type="EMBL" id="EXM39881.1"/>
    </source>
</evidence>
<evidence type="ECO:0000313" key="3">
    <source>
        <dbReference type="Proteomes" id="UP000021369"/>
    </source>
</evidence>
<accession>A0A011VX84</accession>
<sequence>MTNSEELYKVDELNLLDCKKIHFTHEKSGFLTLEYDGKTYRKTDPTRLIPFFSKTTYISLSYENEEKEFREIGVIKDMADLREEQYGILDSYLKYKYFMPEIVKIYNIRDNMQGSIFVKSLTTSGEKTICVKDWYQNFRMLSDNYLYVNDADGNKYFCEDIQKLDKKSLSILEMFT</sequence>
<reference evidence="2 3" key="1">
    <citation type="submission" date="2013-06" db="EMBL/GenBank/DDBJ databases">
        <title>Rumen cellulosomics: divergent fiber-degrading strategies revealed by comparative genome-wide analysis of six Ruminococcal strains.</title>
        <authorList>
            <person name="Dassa B."/>
            <person name="Borovok I."/>
            <person name="Lamed R."/>
            <person name="Flint H."/>
            <person name="Yeoman C.J."/>
            <person name="White B."/>
            <person name="Bayer E.A."/>
        </authorList>
    </citation>
    <scope>NUCLEOTIDE SEQUENCE [LARGE SCALE GENOMIC DNA]</scope>
    <source>
        <strain evidence="2 3">SY3</strain>
    </source>
</reference>
<dbReference type="EMBL" id="JEOB01000002">
    <property type="protein sequence ID" value="EXM39881.1"/>
    <property type="molecule type" value="Genomic_DNA"/>
</dbReference>
<feature type="domain" description="DUF1854" evidence="1">
    <location>
        <begin position="40"/>
        <end position="174"/>
    </location>
</feature>
<keyword evidence="3" id="KW-1185">Reference proteome</keyword>
<protein>
    <recommendedName>
        <fullName evidence="1">DUF1854 domain-containing protein</fullName>
    </recommendedName>
</protein>
<dbReference type="AlphaFoldDB" id="A0A011VX84"/>
<evidence type="ECO:0000259" key="1">
    <source>
        <dbReference type="Pfam" id="PF08909"/>
    </source>
</evidence>
<dbReference type="RefSeq" id="WP_037287116.1">
    <property type="nucleotide sequence ID" value="NZ_JEOB01000002.1"/>
</dbReference>
<dbReference type="InterPro" id="IPR015005">
    <property type="entry name" value="DUF1854"/>
</dbReference>
<organism evidence="2 3">
    <name type="scientific">Ruminococcus albus SY3</name>
    <dbReference type="NCBI Taxonomy" id="1341156"/>
    <lineage>
        <taxon>Bacteria</taxon>
        <taxon>Bacillati</taxon>
        <taxon>Bacillota</taxon>
        <taxon>Clostridia</taxon>
        <taxon>Eubacteriales</taxon>
        <taxon>Oscillospiraceae</taxon>
        <taxon>Ruminococcus</taxon>
    </lineage>
</organism>
<dbReference type="OrthoDB" id="9796887at2"/>
<dbReference type="Pfam" id="PF08909">
    <property type="entry name" value="DUF1854"/>
    <property type="match status" value="1"/>
</dbReference>
<name>A0A011VX84_RUMAL</name>
<proteinExistence type="predicted"/>
<gene>
    <name evidence="2" type="ORF">RASY3_09050</name>
</gene>
<comment type="caution">
    <text evidence="2">The sequence shown here is derived from an EMBL/GenBank/DDBJ whole genome shotgun (WGS) entry which is preliminary data.</text>
</comment>